<sequence>MTPRRGMALGVLALAAFGLGQAQAQTEAAGLAPYQMVRSLQLVQDRIAGGDHAALPMQKKLLEMVDARFRNAGNDEFEDRRNFQAMMIYAMSGGNPSTIADLLSRMEIDDADRAAGAGVLGYLTGNVAQARDAMAGIDPDRYAPELAAFLALVKGSVVAGEDATAGMAMLDEARLAAPGTLVEEAALRRTIALASGAGDAEKFMSASEQYARRFLRSPYASQFAESFVSGMITLDRGKLDLRRIEQTVDWMTREQAHTVYLRLARKAAIDGDAELLAFATRHSTGDEETAPEEVDPRTELYSSISSVTSDTVENVLSRLDGLDATQLSSRDRALLTAARTVAAEVVAPVKTDAAAPLWLEDYPTEETAAPDRPLDEADELVASTRSRLEAIDKMLEETKQ</sequence>
<organism evidence="2 3">
    <name type="scientific">Neoaquamicrobium sediminum</name>
    <dbReference type="NCBI Taxonomy" id="1849104"/>
    <lineage>
        <taxon>Bacteria</taxon>
        <taxon>Pseudomonadati</taxon>
        <taxon>Pseudomonadota</taxon>
        <taxon>Alphaproteobacteria</taxon>
        <taxon>Hyphomicrobiales</taxon>
        <taxon>Phyllobacteriaceae</taxon>
        <taxon>Neoaquamicrobium</taxon>
    </lineage>
</organism>
<dbReference type="RefSeq" id="WP_368804842.1">
    <property type="nucleotide sequence ID" value="NZ_JAZHFV010000009.1"/>
</dbReference>
<reference evidence="2 3" key="1">
    <citation type="submission" date="2024-01" db="EMBL/GenBank/DDBJ databases">
        <title>New evidence supports the origin of RcGTA from prophage.</title>
        <authorList>
            <person name="Xu Y."/>
            <person name="Liu B."/>
            <person name="Chen F."/>
        </authorList>
    </citation>
    <scope>NUCLEOTIDE SEQUENCE [LARGE SCALE GENOMIC DNA]</scope>
    <source>
        <strain evidence="2 3">CBW1107-2</strain>
    </source>
</reference>
<gene>
    <name evidence="2" type="ORF">V1479_22520</name>
</gene>
<proteinExistence type="predicted"/>
<evidence type="ECO:0000256" key="1">
    <source>
        <dbReference type="SAM" id="SignalP"/>
    </source>
</evidence>
<feature type="chain" id="PRO_5046869176" evidence="1">
    <location>
        <begin position="25"/>
        <end position="400"/>
    </location>
</feature>
<protein>
    <submittedName>
        <fullName evidence="2">Chemotaxis protein MotC</fullName>
    </submittedName>
</protein>
<dbReference type="EMBL" id="JAZHFV010000009">
    <property type="protein sequence ID" value="MEX4010098.1"/>
    <property type="molecule type" value="Genomic_DNA"/>
</dbReference>
<evidence type="ECO:0000313" key="3">
    <source>
        <dbReference type="Proteomes" id="UP001559025"/>
    </source>
</evidence>
<keyword evidence="3" id="KW-1185">Reference proteome</keyword>
<name>A0ABV3WZI7_9HYPH</name>
<comment type="caution">
    <text evidence="2">The sequence shown here is derived from an EMBL/GenBank/DDBJ whole genome shotgun (WGS) entry which is preliminary data.</text>
</comment>
<accession>A0ABV3WZI7</accession>
<keyword evidence="1" id="KW-0732">Signal</keyword>
<dbReference type="Proteomes" id="UP001559025">
    <property type="component" value="Unassembled WGS sequence"/>
</dbReference>
<evidence type="ECO:0000313" key="2">
    <source>
        <dbReference type="EMBL" id="MEX4010098.1"/>
    </source>
</evidence>
<feature type="signal peptide" evidence="1">
    <location>
        <begin position="1"/>
        <end position="24"/>
    </location>
</feature>